<dbReference type="Proteomes" id="UP000003986">
    <property type="component" value="Unassembled WGS sequence"/>
</dbReference>
<protein>
    <submittedName>
        <fullName evidence="2">Predicted protein</fullName>
    </submittedName>
</protein>
<reference evidence="3" key="2">
    <citation type="submission" date="2008-12" db="EMBL/GenBank/DDBJ databases">
        <title>Annotation of Streptomyces roseosporus strain NRRL 15998.</title>
        <authorList>
            <consortium name="The Broad Institute Genome Sequencing Platform"/>
            <consortium name="Broad Institute Microbial Sequencing Center"/>
            <person name="Fischbach M."/>
            <person name="Ward D."/>
            <person name="Young S."/>
            <person name="Kodira C.D."/>
            <person name="Zeng Q."/>
            <person name="Koehrsen M."/>
            <person name="Godfrey P."/>
            <person name="Alvarado L."/>
            <person name="Berlin A.M."/>
            <person name="Borenstein D."/>
            <person name="Chen Z."/>
            <person name="Engels R."/>
            <person name="Freedman E."/>
            <person name="Gellesch M."/>
            <person name="Goldberg J."/>
            <person name="Griggs A."/>
            <person name="Gujja S."/>
            <person name="Heiman D.I."/>
            <person name="Hepburn T.A."/>
            <person name="Howarth C."/>
            <person name="Jen D."/>
            <person name="Larson L."/>
            <person name="Lewis B."/>
            <person name="Mehta T."/>
            <person name="Park D."/>
            <person name="Pearson M."/>
            <person name="Roberts A."/>
            <person name="Saif S."/>
            <person name="Shea T.D."/>
            <person name="Shenoy N."/>
            <person name="Sisk P."/>
            <person name="Stolte C."/>
            <person name="Sykes S.N."/>
            <person name="Walk T."/>
            <person name="White J."/>
            <person name="Yandava C."/>
            <person name="Straight P."/>
            <person name="Clardy J."/>
            <person name="Hung D."/>
            <person name="Kolter R."/>
            <person name="Mekalanos J."/>
            <person name="Walker S."/>
            <person name="Walsh C.T."/>
            <person name="Wieland B.L.C."/>
            <person name="Ilzarbe M."/>
            <person name="Galagan J."/>
            <person name="Nusbaum C."/>
            <person name="Birren B."/>
        </authorList>
    </citation>
    <scope>NUCLEOTIDE SEQUENCE [LARGE SCALE GENOMIC DNA]</scope>
    <source>
        <strain evidence="3">NRRL 15998</strain>
    </source>
</reference>
<dbReference type="AlphaFoldDB" id="D6APU6"/>
<evidence type="ECO:0000313" key="2">
    <source>
        <dbReference type="EMBL" id="EFE77758.2"/>
    </source>
</evidence>
<evidence type="ECO:0000256" key="1">
    <source>
        <dbReference type="SAM" id="MobiDB-lite"/>
    </source>
</evidence>
<reference evidence="3" key="1">
    <citation type="submission" date="2008-10" db="EMBL/GenBank/DDBJ databases">
        <authorList>
            <person name="Molnar K."/>
        </authorList>
    </citation>
    <scope>NUCLEOTIDE SEQUENCE [LARGE SCALE GENOMIC DNA]</scope>
    <source>
        <strain evidence="3">NRRL 15998</strain>
    </source>
</reference>
<organism evidence="2 3">
    <name type="scientific">Streptomyces filamentosus NRRL 15998</name>
    <dbReference type="NCBI Taxonomy" id="457431"/>
    <lineage>
        <taxon>Bacteria</taxon>
        <taxon>Bacillati</taxon>
        <taxon>Actinomycetota</taxon>
        <taxon>Actinomycetes</taxon>
        <taxon>Kitasatosporales</taxon>
        <taxon>Streptomycetaceae</taxon>
        <taxon>Streptomyces</taxon>
    </lineage>
</organism>
<proteinExistence type="predicted"/>
<dbReference type="EMBL" id="DS999644">
    <property type="protein sequence ID" value="EFE77758.2"/>
    <property type="molecule type" value="Genomic_DNA"/>
</dbReference>
<feature type="region of interest" description="Disordered" evidence="1">
    <location>
        <begin position="17"/>
        <end position="37"/>
    </location>
</feature>
<accession>D6APU6</accession>
<gene>
    <name evidence="2" type="ORF">SSGG_05125</name>
</gene>
<sequence>MSSNCSWALRTPSAWRSTPTTWSRRHSARWAPSPTTWPTAWRKSRPDSMIAQHASRATAVGDTLQAPAGIQMSGVRGKVFTHRGEPLVGRTHGLMELALADHRMAVDGDLAARRGNGFVSMSEALLAEGEATGPALDAVFLAYRSPDLITHDVAGCYLAERLPGTPVPLAVADQGVGAPFTALRIAASMARSGELTQGALFVFDQNSTGWHEPFGRDTPVDTDAAVLLTFEAGDAGVRNITERRTEDPANALGELRGDHPAVPVLAGAGLRAHVPDADGPPAGAGRDCTSVWFALADRSPLRQPVLLADYDRVTGRLHSCLVAPSPGRVA</sequence>
<evidence type="ECO:0000313" key="3">
    <source>
        <dbReference type="Proteomes" id="UP000003986"/>
    </source>
</evidence>
<name>D6APU6_STRFL</name>